<dbReference type="EnsemblPlants" id="OGLUM02G29880.1">
    <property type="protein sequence ID" value="OGLUM02G29880.1"/>
    <property type="gene ID" value="OGLUM02G29880"/>
</dbReference>
<dbReference type="Gramene" id="OGLUM02G29880.1">
    <property type="protein sequence ID" value="OGLUM02G29880.1"/>
    <property type="gene ID" value="OGLUM02G29880"/>
</dbReference>
<evidence type="ECO:0000313" key="2">
    <source>
        <dbReference type="Proteomes" id="UP000026961"/>
    </source>
</evidence>
<keyword evidence="2" id="KW-1185">Reference proteome</keyword>
<reference evidence="1" key="1">
    <citation type="submission" date="2015-04" db="UniProtKB">
        <authorList>
            <consortium name="EnsemblPlants"/>
        </authorList>
    </citation>
    <scope>IDENTIFICATION</scope>
</reference>
<protein>
    <submittedName>
        <fullName evidence="1">Uncharacterized protein</fullName>
    </submittedName>
</protein>
<name>A0A0D9YX00_9ORYZ</name>
<accession>A0A0D9YX00</accession>
<proteinExistence type="predicted"/>
<dbReference type="AlphaFoldDB" id="A0A0D9YX00"/>
<dbReference type="Proteomes" id="UP000026961">
    <property type="component" value="Chromosome 2"/>
</dbReference>
<sequence length="98" mass="11438">MNRRNIIPSSSSCCIPRSAHQRRPYVRRRSSRRRGQKWIWHSLTCRRGDMRWRYGGSHAGALHRWPAGTRNGGGEAPLTAYTLPCLGTIWRCKQKLRH</sequence>
<dbReference type="HOGENOM" id="CLU_2593721_0_0_1"/>
<evidence type="ECO:0000313" key="1">
    <source>
        <dbReference type="EnsemblPlants" id="OGLUM02G29880.1"/>
    </source>
</evidence>
<organism evidence="1">
    <name type="scientific">Oryza glumipatula</name>
    <dbReference type="NCBI Taxonomy" id="40148"/>
    <lineage>
        <taxon>Eukaryota</taxon>
        <taxon>Viridiplantae</taxon>
        <taxon>Streptophyta</taxon>
        <taxon>Embryophyta</taxon>
        <taxon>Tracheophyta</taxon>
        <taxon>Spermatophyta</taxon>
        <taxon>Magnoliopsida</taxon>
        <taxon>Liliopsida</taxon>
        <taxon>Poales</taxon>
        <taxon>Poaceae</taxon>
        <taxon>BOP clade</taxon>
        <taxon>Oryzoideae</taxon>
        <taxon>Oryzeae</taxon>
        <taxon>Oryzinae</taxon>
        <taxon>Oryza</taxon>
    </lineage>
</organism>
<reference evidence="1" key="2">
    <citation type="submission" date="2018-05" db="EMBL/GenBank/DDBJ databases">
        <title>OgluRS3 (Oryza glumaepatula Reference Sequence Version 3).</title>
        <authorList>
            <person name="Zhang J."/>
            <person name="Kudrna D."/>
            <person name="Lee S."/>
            <person name="Talag J."/>
            <person name="Welchert J."/>
            <person name="Wing R.A."/>
        </authorList>
    </citation>
    <scope>NUCLEOTIDE SEQUENCE [LARGE SCALE GENOMIC DNA]</scope>
</reference>